<dbReference type="Gene3D" id="3.40.50.1110">
    <property type="entry name" value="SGNH hydrolase"/>
    <property type="match status" value="1"/>
</dbReference>
<dbReference type="EMBL" id="CADCUM010000001">
    <property type="protein sequence ID" value="CAA9366208.1"/>
    <property type="molecule type" value="Genomic_DNA"/>
</dbReference>
<evidence type="ECO:0000313" key="1">
    <source>
        <dbReference type="EMBL" id="CAA9366208.1"/>
    </source>
</evidence>
<organism evidence="1">
    <name type="scientific">uncultured Nocardioides sp</name>
    <dbReference type="NCBI Taxonomy" id="198441"/>
    <lineage>
        <taxon>Bacteria</taxon>
        <taxon>Bacillati</taxon>
        <taxon>Actinomycetota</taxon>
        <taxon>Actinomycetes</taxon>
        <taxon>Propionibacteriales</taxon>
        <taxon>Nocardioidaceae</taxon>
        <taxon>Nocardioides</taxon>
        <taxon>environmental samples</taxon>
    </lineage>
</organism>
<proteinExistence type="predicted"/>
<accession>A0A6J4MQS3</accession>
<evidence type="ECO:0008006" key="2">
    <source>
        <dbReference type="Google" id="ProtNLM"/>
    </source>
</evidence>
<dbReference type="SUPFAM" id="SSF52266">
    <property type="entry name" value="SGNH hydrolase"/>
    <property type="match status" value="1"/>
</dbReference>
<gene>
    <name evidence="1" type="ORF">AVDCRST_MAG32-69</name>
</gene>
<reference evidence="1" key="1">
    <citation type="submission" date="2020-02" db="EMBL/GenBank/DDBJ databases">
        <authorList>
            <person name="Meier V. D."/>
        </authorList>
    </citation>
    <scope>NUCLEOTIDE SEQUENCE</scope>
    <source>
        <strain evidence="1">AVDCRST_MAG32</strain>
    </source>
</reference>
<dbReference type="InterPro" id="IPR036514">
    <property type="entry name" value="SGNH_hydro_sf"/>
</dbReference>
<protein>
    <recommendedName>
        <fullName evidence="2">SGNH hydrolase-type esterase domain-containing protein</fullName>
    </recommendedName>
</protein>
<name>A0A6J4MQS3_9ACTN</name>
<dbReference type="AlphaFoldDB" id="A0A6J4MQS3"/>
<sequence length="292" mass="32269">MNGRVDVSAELERGAQRATKMLEERRRHRQLHQDKPPGVLVAEGDSWLSYPGTDVLDVLKDGYGWHVHSVADAGDNLESMAYDASQLRAVISTFLDLKRLDETPNALLLSGGGNDFAGAELAMLLDHRETDHGGINDVITTELVEGRMVEAWCNLLGFTRQVAIELFEKPVRTVIHGYAYPVPDGRGFAGGYGLLPGPWLAPSYARKGIGGRSEEGLQKRFEVTKELLDRYNVMLAWLVDQPGMGHVAYADLRETLSGPPDYESDWANELHPTPHGFTEVARVLHKKLTGAE</sequence>